<organism evidence="2 3">
    <name type="scientific">Streptomyces avermitilis</name>
    <dbReference type="NCBI Taxonomy" id="33903"/>
    <lineage>
        <taxon>Bacteria</taxon>
        <taxon>Bacillati</taxon>
        <taxon>Actinomycetota</taxon>
        <taxon>Actinomycetes</taxon>
        <taxon>Kitasatosporales</taxon>
        <taxon>Streptomycetaceae</taxon>
        <taxon>Streptomyces</taxon>
    </lineage>
</organism>
<dbReference type="Proteomes" id="UP000299211">
    <property type="component" value="Unassembled WGS sequence"/>
</dbReference>
<sequence>MAQVLVRRRTLRGKLVARERAANEPGLADLKNWRVLTKLRLHARHATALLRALLVLTRAEIFR</sequence>
<dbReference type="RefSeq" id="WP_037651719.1">
    <property type="nucleotide sequence ID" value="NZ_BAABTN010000066.1"/>
</dbReference>
<reference evidence="2 3" key="1">
    <citation type="submission" date="2019-04" db="EMBL/GenBank/DDBJ databases">
        <title>Draft genome sequences of Streptomyces avermitilis ATCC 31267.</title>
        <authorList>
            <person name="Komaki H."/>
            <person name="Tamura T."/>
            <person name="Hosoyama A."/>
        </authorList>
    </citation>
    <scope>NUCLEOTIDE SEQUENCE [LARGE SCALE GENOMIC DNA]</scope>
    <source>
        <strain evidence="2 3">ATCC 31267</strain>
    </source>
</reference>
<dbReference type="EMBL" id="BJHY01000001">
    <property type="protein sequence ID" value="GDY70975.1"/>
    <property type="molecule type" value="Genomic_DNA"/>
</dbReference>
<evidence type="ECO:0000313" key="4">
    <source>
        <dbReference type="Proteomes" id="UP000302139"/>
    </source>
</evidence>
<gene>
    <name evidence="1" type="ORF">SAV14893_080450</name>
    <name evidence="2" type="ORF">SAV31267_004600</name>
</gene>
<comment type="caution">
    <text evidence="2">The sequence shown here is derived from an EMBL/GenBank/DDBJ whole genome shotgun (WGS) entry which is preliminary data.</text>
</comment>
<dbReference type="AlphaFoldDB" id="A0A4D4MH16"/>
<proteinExistence type="predicted"/>
<evidence type="ECO:0000313" key="3">
    <source>
        <dbReference type="Proteomes" id="UP000299211"/>
    </source>
</evidence>
<reference evidence="1 4" key="2">
    <citation type="submission" date="2019-04" db="EMBL/GenBank/DDBJ databases">
        <title>Draft genome sequences of Streptomyces avermitilis NBRC 14893.</title>
        <authorList>
            <person name="Komaki H."/>
            <person name="Tamura T."/>
            <person name="Hosoyama A."/>
        </authorList>
    </citation>
    <scope>NUCLEOTIDE SEQUENCE [LARGE SCALE GENOMIC DNA]</scope>
    <source>
        <strain evidence="1 4">NBRC 14893</strain>
    </source>
</reference>
<evidence type="ECO:0000313" key="1">
    <source>
        <dbReference type="EMBL" id="GDY68652.1"/>
    </source>
</evidence>
<dbReference type="Proteomes" id="UP000302139">
    <property type="component" value="Unassembled WGS sequence"/>
</dbReference>
<dbReference type="EMBL" id="BJHX01000001">
    <property type="protein sequence ID" value="GDY68652.1"/>
    <property type="molecule type" value="Genomic_DNA"/>
</dbReference>
<name>A0A4D4MH16_STRAX</name>
<evidence type="ECO:0000313" key="2">
    <source>
        <dbReference type="EMBL" id="GDY70975.1"/>
    </source>
</evidence>
<protein>
    <submittedName>
        <fullName evidence="2">Uncharacterized protein</fullName>
    </submittedName>
</protein>
<accession>A0A4D4MH16</accession>